<dbReference type="Pfam" id="PF01593">
    <property type="entry name" value="Amino_oxidase"/>
    <property type="match status" value="1"/>
</dbReference>
<dbReference type="EMBL" id="WMEX01000008">
    <property type="protein sequence ID" value="MYL27891.1"/>
    <property type="molecule type" value="Genomic_DNA"/>
</dbReference>
<dbReference type="SUPFAM" id="SSF51905">
    <property type="entry name" value="FAD/NAD(P)-binding domain"/>
    <property type="match status" value="1"/>
</dbReference>
<dbReference type="InterPro" id="IPR036188">
    <property type="entry name" value="FAD/NAD-bd_sf"/>
</dbReference>
<organism evidence="3 4">
    <name type="scientific">Vreelandella halophila</name>
    <dbReference type="NCBI Taxonomy" id="86177"/>
    <lineage>
        <taxon>Bacteria</taxon>
        <taxon>Pseudomonadati</taxon>
        <taxon>Pseudomonadota</taxon>
        <taxon>Gammaproteobacteria</taxon>
        <taxon>Oceanospirillales</taxon>
        <taxon>Halomonadaceae</taxon>
        <taxon>Vreelandella</taxon>
    </lineage>
</organism>
<accession>A0A9X4YDW0</accession>
<comment type="caution">
    <text evidence="3">The sequence shown here is derived from an EMBL/GenBank/DDBJ whole genome shotgun (WGS) entry which is preliminary data.</text>
</comment>
<dbReference type="Gene3D" id="3.50.50.60">
    <property type="entry name" value="FAD/NAD(P)-binding domain"/>
    <property type="match status" value="2"/>
</dbReference>
<dbReference type="Proteomes" id="UP000460751">
    <property type="component" value="Unassembled WGS sequence"/>
</dbReference>
<evidence type="ECO:0000313" key="3">
    <source>
        <dbReference type="EMBL" id="MYL27891.1"/>
    </source>
</evidence>
<keyword evidence="4" id="KW-1185">Reference proteome</keyword>
<dbReference type="InterPro" id="IPR002937">
    <property type="entry name" value="Amino_oxidase"/>
</dbReference>
<evidence type="ECO:0000256" key="1">
    <source>
        <dbReference type="ARBA" id="ARBA00005995"/>
    </source>
</evidence>
<reference evidence="3 4" key="1">
    <citation type="submission" date="2019-11" db="EMBL/GenBank/DDBJ databases">
        <title>Genome sequences of 17 halophilic strains isolated from different environments.</title>
        <authorList>
            <person name="Furrow R.E."/>
        </authorList>
    </citation>
    <scope>NUCLEOTIDE SEQUENCE [LARGE SCALE GENOMIC DNA]</scope>
    <source>
        <strain evidence="3 4">22507_15_FS</strain>
    </source>
</reference>
<dbReference type="SUPFAM" id="SSF54373">
    <property type="entry name" value="FAD-linked reductases, C-terminal domain"/>
    <property type="match status" value="1"/>
</dbReference>
<proteinExistence type="inferred from homology"/>
<evidence type="ECO:0000313" key="4">
    <source>
        <dbReference type="Proteomes" id="UP000460751"/>
    </source>
</evidence>
<dbReference type="InterPro" id="IPR050703">
    <property type="entry name" value="Flavin_MAO"/>
</dbReference>
<dbReference type="PANTHER" id="PTHR43563:SF1">
    <property type="entry name" value="AMINE OXIDASE [FLAVIN-CONTAINING] B"/>
    <property type="match status" value="1"/>
</dbReference>
<sequence>MNQTDIAIVGGGLAGVALAEQLQREGVDYQIFEARDRLGGRIESTAYDGARFDLGPAWFWHIQPRLMAVCERLGVGVFEQFSEGELLFEDSVRQVHRGLGFASMAGSLRIEGGVSALIDAFARDLPVARLHLDAAVQSVSDRGYLQLKNGSVWQARRIVLAIPPRIAAQLWFDPELTADQQRRLTMTPTWMAGQAKLVAIYDEPFWRQDGLSGDAMSQSGPLMEIHDASPAAGRPGALFGFFGVPASARNANRQALVSASLAQLGRLFGNRAEEPVRTAIKDWATEPETATDADQAFGMEHPSAEITGSIQSIWHGKVLFGASEMAPQFGGYMEGALEQAERIAQHLLGDTI</sequence>
<evidence type="ECO:0000259" key="2">
    <source>
        <dbReference type="Pfam" id="PF01593"/>
    </source>
</evidence>
<name>A0A9X4YDW0_9GAMM</name>
<dbReference type="OrthoDB" id="337830at2"/>
<feature type="domain" description="Amine oxidase" evidence="2">
    <location>
        <begin position="106"/>
        <end position="348"/>
    </location>
</feature>
<dbReference type="PRINTS" id="PR00419">
    <property type="entry name" value="ADXRDTASE"/>
</dbReference>
<dbReference type="RefSeq" id="WP_160899433.1">
    <property type="nucleotide sequence ID" value="NZ_WMEX01000008.1"/>
</dbReference>
<comment type="similarity">
    <text evidence="1">Belongs to the flavin monoamine oxidase family.</text>
</comment>
<dbReference type="Pfam" id="PF13450">
    <property type="entry name" value="NAD_binding_8"/>
    <property type="match status" value="1"/>
</dbReference>
<dbReference type="AlphaFoldDB" id="A0A9X4YDW0"/>
<dbReference type="PANTHER" id="PTHR43563">
    <property type="entry name" value="AMINE OXIDASE"/>
    <property type="match status" value="1"/>
</dbReference>
<protein>
    <submittedName>
        <fullName evidence="3">NAD(P)-binding protein</fullName>
    </submittedName>
</protein>
<dbReference type="GO" id="GO:0016491">
    <property type="term" value="F:oxidoreductase activity"/>
    <property type="evidence" value="ECO:0007669"/>
    <property type="project" value="InterPro"/>
</dbReference>
<gene>
    <name evidence="3" type="ORF">GLW01_13940</name>
</gene>